<proteinExistence type="predicted"/>
<accession>A0ABW8N3S6</accession>
<evidence type="ECO:0000313" key="1">
    <source>
        <dbReference type="EMBL" id="MFK4637705.1"/>
    </source>
</evidence>
<comment type="caution">
    <text evidence="1">The sequence shown here is derived from an EMBL/GenBank/DDBJ whole genome shotgun (WGS) entry which is preliminary data.</text>
</comment>
<organism evidence="1 2">
    <name type="scientific">Paenarthrobacter histidinolovorans</name>
    <dbReference type="NCBI Taxonomy" id="43664"/>
    <lineage>
        <taxon>Bacteria</taxon>
        <taxon>Bacillati</taxon>
        <taxon>Actinomycetota</taxon>
        <taxon>Actinomycetes</taxon>
        <taxon>Micrococcales</taxon>
        <taxon>Micrococcaceae</taxon>
        <taxon>Paenarthrobacter</taxon>
    </lineage>
</organism>
<protein>
    <recommendedName>
        <fullName evidence="3">Lipoprotein</fullName>
    </recommendedName>
</protein>
<sequence length="136" mass="14237">MRGLGSALFTIKGTSTTEGIMKKLTTVLIAAGLLVSASACSAQQQLTTKETCDRVNVAAAGGISQNPSRTLSTRAANAVRPIESVASDDMKPVVTAILEYLDEQSKENPNEERMGELTTNFQEAGAKFGQLCGAGQ</sequence>
<evidence type="ECO:0000313" key="2">
    <source>
        <dbReference type="Proteomes" id="UP001620520"/>
    </source>
</evidence>
<reference evidence="1 2" key="1">
    <citation type="submission" date="2024-10" db="EMBL/GenBank/DDBJ databases">
        <title>Novel secondary metabolite-producing bacteria for plant disease control.</title>
        <authorList>
            <person name="Chevrette M."/>
        </authorList>
    </citation>
    <scope>NUCLEOTIDE SEQUENCE [LARGE SCALE GENOMIC DNA]</scope>
    <source>
        <strain evidence="1 2">J30 TE3557</strain>
    </source>
</reference>
<dbReference type="Proteomes" id="UP001620520">
    <property type="component" value="Unassembled WGS sequence"/>
</dbReference>
<gene>
    <name evidence="1" type="ORF">ABIA52_000594</name>
</gene>
<dbReference type="EMBL" id="JBIYEW010000003">
    <property type="protein sequence ID" value="MFK4637705.1"/>
    <property type="molecule type" value="Genomic_DNA"/>
</dbReference>
<name>A0ABW8N3S6_9MICC</name>
<evidence type="ECO:0008006" key="3">
    <source>
        <dbReference type="Google" id="ProtNLM"/>
    </source>
</evidence>
<keyword evidence="2" id="KW-1185">Reference proteome</keyword>